<dbReference type="AlphaFoldDB" id="A0A1M5QQM0"/>
<evidence type="ECO:0000256" key="1">
    <source>
        <dbReference type="SAM" id="SignalP"/>
    </source>
</evidence>
<feature type="chain" id="PRO_5012183637" evidence="1">
    <location>
        <begin position="22"/>
        <end position="76"/>
    </location>
</feature>
<protein>
    <submittedName>
        <fullName evidence="2">Uncharacterized protein</fullName>
    </submittedName>
</protein>
<proteinExistence type="predicted"/>
<dbReference type="Proteomes" id="UP000190675">
    <property type="component" value="Chromosome I"/>
</dbReference>
<feature type="signal peptide" evidence="1">
    <location>
        <begin position="1"/>
        <end position="21"/>
    </location>
</feature>
<name>A0A1M5QQM0_9BRAD</name>
<sequence>MRSVVACALTLGPLISPYASADAATRHRPLYPRVRPHVFVPVPGQGAAAPRFAVPGWSDGATRRWLDNASSGWSHA</sequence>
<reference evidence="2 3" key="1">
    <citation type="submission" date="2016-11" db="EMBL/GenBank/DDBJ databases">
        <authorList>
            <person name="Jaros S."/>
            <person name="Januszkiewicz K."/>
            <person name="Wedrychowicz H."/>
        </authorList>
    </citation>
    <scope>NUCLEOTIDE SEQUENCE [LARGE SCALE GENOMIC DNA]</scope>
    <source>
        <strain evidence="2 3">GAS242</strain>
    </source>
</reference>
<dbReference type="EMBL" id="LT670818">
    <property type="protein sequence ID" value="SHH16427.1"/>
    <property type="molecule type" value="Genomic_DNA"/>
</dbReference>
<accession>A0A1M5QQM0</accession>
<evidence type="ECO:0000313" key="2">
    <source>
        <dbReference type="EMBL" id="SHH16427.1"/>
    </source>
</evidence>
<evidence type="ECO:0000313" key="3">
    <source>
        <dbReference type="Proteomes" id="UP000190675"/>
    </source>
</evidence>
<keyword evidence="1" id="KW-0732">Signal</keyword>
<organism evidence="2 3">
    <name type="scientific">Bradyrhizobium erythrophlei</name>
    <dbReference type="NCBI Taxonomy" id="1437360"/>
    <lineage>
        <taxon>Bacteria</taxon>
        <taxon>Pseudomonadati</taxon>
        <taxon>Pseudomonadota</taxon>
        <taxon>Alphaproteobacteria</taxon>
        <taxon>Hyphomicrobiales</taxon>
        <taxon>Nitrobacteraceae</taxon>
        <taxon>Bradyrhizobium</taxon>
    </lineage>
</organism>
<gene>
    <name evidence="2" type="ORF">SAMN05444169_6097</name>
</gene>